<proteinExistence type="predicted"/>
<reference evidence="1 2" key="1">
    <citation type="journal article" date="2014" name="Nat. Genet.">
        <title>Genome and transcriptome of the porcine whipworm Trichuris suis.</title>
        <authorList>
            <person name="Jex A.R."/>
            <person name="Nejsum P."/>
            <person name="Schwarz E.M."/>
            <person name="Hu L."/>
            <person name="Young N.D."/>
            <person name="Hall R.S."/>
            <person name="Korhonen P.K."/>
            <person name="Liao S."/>
            <person name="Thamsborg S."/>
            <person name="Xia J."/>
            <person name="Xu P."/>
            <person name="Wang S."/>
            <person name="Scheerlinck J.P."/>
            <person name="Hofmann A."/>
            <person name="Sternberg P.W."/>
            <person name="Wang J."/>
            <person name="Gasser R.B."/>
        </authorList>
    </citation>
    <scope>NUCLEOTIDE SEQUENCE [LARGE SCALE GENOMIC DNA]</scope>
    <source>
        <strain evidence="1">DCEP-RM93M</strain>
    </source>
</reference>
<name>A0A085LR80_9BILA</name>
<dbReference type="EMBL" id="KL363325">
    <property type="protein sequence ID" value="KFD47476.1"/>
    <property type="molecule type" value="Genomic_DNA"/>
</dbReference>
<evidence type="ECO:0000313" key="2">
    <source>
        <dbReference type="Proteomes" id="UP000030764"/>
    </source>
</evidence>
<protein>
    <submittedName>
        <fullName evidence="1">Uncharacterized protein</fullName>
    </submittedName>
</protein>
<accession>A0A085LR80</accession>
<sequence length="89" mass="9748">MWWVTIVLESFVYVVQLCFYEFWFTGVNSACKGNKDKGEAYGRDADGSHGCAGSDSVPAVSFTRSDGEKTDAFVPIKNDHGVTDTSVEL</sequence>
<evidence type="ECO:0000313" key="1">
    <source>
        <dbReference type="EMBL" id="KFD47476.1"/>
    </source>
</evidence>
<gene>
    <name evidence="1" type="ORF">M513_11637</name>
</gene>
<dbReference type="AlphaFoldDB" id="A0A085LR80"/>
<keyword evidence="2" id="KW-1185">Reference proteome</keyword>
<dbReference type="Proteomes" id="UP000030764">
    <property type="component" value="Unassembled WGS sequence"/>
</dbReference>
<organism evidence="1 2">
    <name type="scientific">Trichuris suis</name>
    <name type="common">pig whipworm</name>
    <dbReference type="NCBI Taxonomy" id="68888"/>
    <lineage>
        <taxon>Eukaryota</taxon>
        <taxon>Metazoa</taxon>
        <taxon>Ecdysozoa</taxon>
        <taxon>Nematoda</taxon>
        <taxon>Enoplea</taxon>
        <taxon>Dorylaimia</taxon>
        <taxon>Trichinellida</taxon>
        <taxon>Trichuridae</taxon>
        <taxon>Trichuris</taxon>
    </lineage>
</organism>